<comment type="caution">
    <text evidence="2">The sequence shown here is derived from an EMBL/GenBank/DDBJ whole genome shotgun (WGS) entry which is preliminary data.</text>
</comment>
<feature type="transmembrane region" description="Helical" evidence="1">
    <location>
        <begin position="86"/>
        <end position="106"/>
    </location>
</feature>
<keyword evidence="2" id="KW-0456">Lyase</keyword>
<dbReference type="AlphaFoldDB" id="Q1YWI9"/>
<dbReference type="EMBL" id="AAPH01000052">
    <property type="protein sequence ID" value="EAS40613.1"/>
    <property type="molecule type" value="Genomic_DNA"/>
</dbReference>
<protein>
    <submittedName>
        <fullName evidence="2">Enoyl-CoA hydratase</fullName>
        <ecNumber evidence="2">4.2.1.17</ecNumber>
    </submittedName>
</protein>
<dbReference type="RefSeq" id="WP_006230061.1">
    <property type="nucleotide sequence ID" value="NZ_CH724134.1"/>
</dbReference>
<feature type="transmembrane region" description="Helical" evidence="1">
    <location>
        <begin position="55"/>
        <end position="74"/>
    </location>
</feature>
<reference evidence="2 3" key="1">
    <citation type="submission" date="2006-03" db="EMBL/GenBank/DDBJ databases">
        <authorList>
            <person name="Bartlett D.H."/>
            <person name="Valle G."/>
            <person name="Lauro F.M."/>
            <person name="Vezzi A."/>
            <person name="Simonato F."/>
            <person name="Eloe E."/>
            <person name="Vitulo N."/>
            <person name="Stratton T.K."/>
            <person name="D'angelo M."/>
            <person name="Ferriera S."/>
            <person name="Johnson J."/>
            <person name="Kravitz S."/>
            <person name="Beeson K."/>
            <person name="Sutton G."/>
            <person name="Rogers Y."/>
            <person name="Friedman R."/>
            <person name="Frazier M."/>
            <person name="Venter J.C."/>
        </authorList>
    </citation>
    <scope>NUCLEOTIDE SEQUENCE [LARGE SCALE GENOMIC DNA]</scope>
    <source>
        <strain evidence="2 3">3TCK</strain>
    </source>
</reference>
<dbReference type="Proteomes" id="UP000003789">
    <property type="component" value="Unassembled WGS sequence"/>
</dbReference>
<dbReference type="EC" id="4.2.1.17" evidence="2"/>
<sequence>MFNKNTQQKLVRLIYLVGIIMYVGGILSHIVISNVLGTTDLYAIYYTAVYKEESAYILILPGLVLKLVATLIESQEYITKPLWLKVQYACMAFLTINAFVFLVPMMPEMTELAAQNIELGAISSAYKNSAAKEMIVGISNALPLLIMVILSAVGGKLSKLEH</sequence>
<feature type="transmembrane region" description="Helical" evidence="1">
    <location>
        <begin position="134"/>
        <end position="153"/>
    </location>
</feature>
<gene>
    <name evidence="2" type="ORF">P3TCK_10188</name>
</gene>
<name>Q1YWI9_9GAMM</name>
<organism evidence="2 3">
    <name type="scientific">Photobacterium profundum 3TCK</name>
    <dbReference type="NCBI Taxonomy" id="314280"/>
    <lineage>
        <taxon>Bacteria</taxon>
        <taxon>Pseudomonadati</taxon>
        <taxon>Pseudomonadota</taxon>
        <taxon>Gammaproteobacteria</taxon>
        <taxon>Vibrionales</taxon>
        <taxon>Vibrionaceae</taxon>
        <taxon>Photobacterium</taxon>
    </lineage>
</organism>
<evidence type="ECO:0000313" key="3">
    <source>
        <dbReference type="Proteomes" id="UP000003789"/>
    </source>
</evidence>
<accession>Q1YWI9</accession>
<evidence type="ECO:0000256" key="1">
    <source>
        <dbReference type="SAM" id="Phobius"/>
    </source>
</evidence>
<keyword evidence="1" id="KW-0472">Membrane</keyword>
<keyword evidence="1" id="KW-1133">Transmembrane helix</keyword>
<dbReference type="OrthoDB" id="5877666at2"/>
<dbReference type="GO" id="GO:0004300">
    <property type="term" value="F:enoyl-CoA hydratase activity"/>
    <property type="evidence" value="ECO:0007669"/>
    <property type="project" value="UniProtKB-EC"/>
</dbReference>
<keyword evidence="1" id="KW-0812">Transmembrane</keyword>
<feature type="transmembrane region" description="Helical" evidence="1">
    <location>
        <begin position="12"/>
        <end position="35"/>
    </location>
</feature>
<evidence type="ECO:0000313" key="2">
    <source>
        <dbReference type="EMBL" id="EAS40613.1"/>
    </source>
</evidence>
<dbReference type="HOGENOM" id="CLU_1633843_0_0_6"/>
<proteinExistence type="predicted"/>